<name>A0A4R5FVC9_9ACTN</name>
<dbReference type="EMBL" id="SMLD01000009">
    <property type="protein sequence ID" value="TDE58439.1"/>
    <property type="molecule type" value="Genomic_DNA"/>
</dbReference>
<gene>
    <name evidence="4" type="ORF">E1295_05645</name>
</gene>
<dbReference type="RefSeq" id="WP_132628590.1">
    <property type="nucleotide sequence ID" value="NZ_SMLD01000009.1"/>
</dbReference>
<dbReference type="InterPro" id="IPR008928">
    <property type="entry name" value="6-hairpin_glycosidase_sf"/>
</dbReference>
<feature type="domain" description="Non-reducing end beta-L-arabinofuranosidase-like GH127 catalytic" evidence="1">
    <location>
        <begin position="25"/>
        <end position="413"/>
    </location>
</feature>
<feature type="domain" description="Non-reducing end beta-L-arabinofuranosidase-like GH127 middle" evidence="2">
    <location>
        <begin position="426"/>
        <end position="514"/>
    </location>
</feature>
<comment type="caution">
    <text evidence="4">The sequence shown here is derived from an EMBL/GenBank/DDBJ whole genome shotgun (WGS) entry which is preliminary data.</text>
</comment>
<organism evidence="4 5">
    <name type="scientific">Nonomuraea mesophila</name>
    <dbReference type="NCBI Taxonomy" id="2530382"/>
    <lineage>
        <taxon>Bacteria</taxon>
        <taxon>Bacillati</taxon>
        <taxon>Actinomycetota</taxon>
        <taxon>Actinomycetes</taxon>
        <taxon>Streptosporangiales</taxon>
        <taxon>Streptosporangiaceae</taxon>
        <taxon>Nonomuraea</taxon>
    </lineage>
</organism>
<dbReference type="InterPro" id="IPR049174">
    <property type="entry name" value="Beta-AFase-like"/>
</dbReference>
<dbReference type="AlphaFoldDB" id="A0A4R5FVC9"/>
<keyword evidence="4" id="KW-0378">Hydrolase</keyword>
<dbReference type="SUPFAM" id="SSF48208">
    <property type="entry name" value="Six-hairpin glycosidases"/>
    <property type="match status" value="1"/>
</dbReference>
<sequence length="634" mass="69830">MTSKQVKPPAGAVRTASGAVRPVSAVRLTGGLLRDWRHRNSTATIPHTIGRLRAAGNVANLSRLLDPDPAPYRGRYPFLDTDLYKTLEGLAYDLGDGRAAEPVREFYEEVVGLIERVQAPDGYLNSFFQDPAAPKKPWEDLAWGHELYNLGHLIQAAVAAHRRMGDDRLLRVATRFADLVVSRFGESGVCGHPEVEMALVELYRETGERRYLTQAARFVDRRGTGALRHSIFPGDYFQDHLPFRELPSVTGHAVRMGYLAAGAADVLLETGDPSLAETLERLWDDMVASKLYITGGLGSRHSDEAIGDRYELPSERAYSETCAAIAVMQWAWRMFLATGGATYVDVFERVLHNAYAVGLSAEGTAFFYDNPLQRRPDHEQRSGAEPGGEPLRRAWFGCPCCPPNIVRWMAQLADYVAAERDGAVLVAAYTPARIEGSELDLAMETGYPWDGDVRLKVGRAPRGPYELMLRVPGWARDVSVAVNGEPPAAAPRDGWLTLRRVWTAGDEVRLHLPMPVRAHGSHPYLDATRGAVSLARGPLVYCVEQQDSPVPVDDLVLRARDIVNANIERRDGAVVLHVAAGSAPPPSAELYPELPAAQPETPADVTATFVPYFLWGNRGPQAMRVWVRTPAHEI</sequence>
<dbReference type="PANTHER" id="PTHR43465">
    <property type="entry name" value="DUF1680 DOMAIN PROTEIN (AFU_ORTHOLOGUE AFUA_1G08910)"/>
    <property type="match status" value="1"/>
</dbReference>
<evidence type="ECO:0000313" key="4">
    <source>
        <dbReference type="EMBL" id="TDE58439.1"/>
    </source>
</evidence>
<evidence type="ECO:0000259" key="1">
    <source>
        <dbReference type="Pfam" id="PF07944"/>
    </source>
</evidence>
<dbReference type="Pfam" id="PF20737">
    <property type="entry name" value="Glyco_hydro127C"/>
    <property type="match status" value="1"/>
</dbReference>
<keyword evidence="5" id="KW-1185">Reference proteome</keyword>
<dbReference type="InterPro" id="IPR049046">
    <property type="entry name" value="Beta-AFase-like_GH127_middle"/>
</dbReference>
<dbReference type="GO" id="GO:0005975">
    <property type="term" value="P:carbohydrate metabolic process"/>
    <property type="evidence" value="ECO:0007669"/>
    <property type="project" value="InterPro"/>
</dbReference>
<evidence type="ECO:0000313" key="5">
    <source>
        <dbReference type="Proteomes" id="UP000295136"/>
    </source>
</evidence>
<feature type="domain" description="Non-reducing end beta-L-arabinofuranosidase-like GH127 C-terminal" evidence="3">
    <location>
        <begin position="516"/>
        <end position="628"/>
    </location>
</feature>
<dbReference type="Pfam" id="PF20736">
    <property type="entry name" value="Glyco_hydro127M"/>
    <property type="match status" value="1"/>
</dbReference>
<evidence type="ECO:0000259" key="2">
    <source>
        <dbReference type="Pfam" id="PF20736"/>
    </source>
</evidence>
<dbReference type="GO" id="GO:0016787">
    <property type="term" value="F:hydrolase activity"/>
    <property type="evidence" value="ECO:0007669"/>
    <property type="project" value="UniProtKB-KW"/>
</dbReference>
<dbReference type="Pfam" id="PF07944">
    <property type="entry name" value="Beta-AFase-like_GH127_cat"/>
    <property type="match status" value="1"/>
</dbReference>
<evidence type="ECO:0000259" key="3">
    <source>
        <dbReference type="Pfam" id="PF20737"/>
    </source>
</evidence>
<reference evidence="4 5" key="1">
    <citation type="submission" date="2019-03" db="EMBL/GenBank/DDBJ databases">
        <title>Draft genome sequences of novel Actinobacteria.</title>
        <authorList>
            <person name="Sahin N."/>
            <person name="Ay H."/>
            <person name="Saygin H."/>
        </authorList>
    </citation>
    <scope>NUCLEOTIDE SEQUENCE [LARGE SCALE GENOMIC DNA]</scope>
    <source>
        <strain evidence="4 5">6K102</strain>
    </source>
</reference>
<dbReference type="PANTHER" id="PTHR43465:SF2">
    <property type="entry name" value="DUF1680 DOMAIN PROTEIN (AFU_ORTHOLOGUE AFUA_1G08910)"/>
    <property type="match status" value="1"/>
</dbReference>
<proteinExistence type="predicted"/>
<dbReference type="InterPro" id="IPR049049">
    <property type="entry name" value="Beta-AFase-like_GH127_C"/>
</dbReference>
<protein>
    <submittedName>
        <fullName evidence="4">Glycoside hydrolase family 127 protein</fullName>
    </submittedName>
</protein>
<accession>A0A4R5FVC9</accession>
<dbReference type="InterPro" id="IPR012878">
    <property type="entry name" value="Beta-AFase-like_GH127_cat"/>
</dbReference>
<dbReference type="Proteomes" id="UP000295136">
    <property type="component" value="Unassembled WGS sequence"/>
</dbReference>